<gene>
    <name evidence="1" type="ORF">EsVE80_14250</name>
</gene>
<dbReference type="Proteomes" id="UP000502998">
    <property type="component" value="Chromosome"/>
</dbReference>
<keyword evidence="2" id="KW-1185">Reference proteome</keyword>
<protein>
    <submittedName>
        <fullName evidence="1">Uncharacterized protein</fullName>
    </submittedName>
</protein>
<proteinExistence type="predicted"/>
<dbReference type="KEGG" id="esg:EsVE80_14250"/>
<dbReference type="EMBL" id="AP022822">
    <property type="protein sequence ID" value="BCA85902.1"/>
    <property type="molecule type" value="Genomic_DNA"/>
</dbReference>
<name>A0A679IIN1_9ENTE</name>
<evidence type="ECO:0000313" key="2">
    <source>
        <dbReference type="Proteomes" id="UP000502998"/>
    </source>
</evidence>
<accession>A0A679IIN1</accession>
<dbReference type="AlphaFoldDB" id="A0A679IIN1"/>
<reference evidence="1 2" key="1">
    <citation type="submission" date="2020-02" db="EMBL/GenBank/DDBJ databases">
        <title>Characterization of vanA genotype vancomycin-resistant Enterococcus saigonensis VE80.</title>
        <authorList>
            <person name="Harada T."/>
            <person name="Motooka D."/>
            <person name="Nakamura S."/>
            <person name="Yamamoto Y."/>
            <person name="Kawahara R."/>
            <person name="Kawatsu K."/>
        </authorList>
    </citation>
    <scope>NUCLEOTIDE SEQUENCE [LARGE SCALE GENOMIC DNA]</scope>
    <source>
        <strain evidence="1 2">VE80</strain>
    </source>
</reference>
<evidence type="ECO:0000313" key="1">
    <source>
        <dbReference type="EMBL" id="BCA85902.1"/>
    </source>
</evidence>
<sequence>MGTELYYLEPNLNSSASFIVLGIKVFISSDELAKAIAALPLLRQEIILMSFFIDLNDWEIDEADEVWICSLWVISEMNIDCSGLI</sequence>
<organism evidence="1 2">
    <name type="scientific">Enterococcus saigonensis</name>
    <dbReference type="NCBI Taxonomy" id="1805431"/>
    <lineage>
        <taxon>Bacteria</taxon>
        <taxon>Bacillati</taxon>
        <taxon>Bacillota</taxon>
        <taxon>Bacilli</taxon>
        <taxon>Lactobacillales</taxon>
        <taxon>Enterococcaceae</taxon>
        <taxon>Enterococcus</taxon>
    </lineage>
</organism>